<dbReference type="RefSeq" id="WP_170222753.1">
    <property type="nucleotide sequence ID" value="NZ_BAAASV010000002.1"/>
</dbReference>
<dbReference type="EMBL" id="VFOS01000006">
    <property type="protein sequence ID" value="TQL56657.1"/>
    <property type="molecule type" value="Genomic_DNA"/>
</dbReference>
<evidence type="ECO:0000313" key="2">
    <source>
        <dbReference type="Proteomes" id="UP000315389"/>
    </source>
</evidence>
<accession>A0A542Z8I2</accession>
<protein>
    <submittedName>
        <fullName evidence="1">Alternate signal-mediated exported protein</fullName>
    </submittedName>
</protein>
<comment type="caution">
    <text evidence="1">The sequence shown here is derived from an EMBL/GenBank/DDBJ whole genome shotgun (WGS) entry which is preliminary data.</text>
</comment>
<dbReference type="NCBIfam" id="TIGR04089">
    <property type="entry name" value="exp_by_SipW_III"/>
    <property type="match status" value="1"/>
</dbReference>
<proteinExistence type="predicted"/>
<sequence length="190" mass="18956">MNKITKGAIAGGIGVALLLGGAGTLAYWNDQAAIGSNATITAGTLTVQQAASPAPAWTVSNGTVTNAVVSNIASFRAVPGDVLRYTATYTITGTGDNLRATAGLGNGAIAAATPVTAQNTALADRLGASATVLINGSTTWTMPSPGTHTVTVTATITWPFAGDPTTEDNPAKTGAVTLSNFNLTVQQVQP</sequence>
<organism evidence="1 2">
    <name type="scientific">Rarobacter faecitabidus</name>
    <dbReference type="NCBI Taxonomy" id="13243"/>
    <lineage>
        <taxon>Bacteria</taxon>
        <taxon>Bacillati</taxon>
        <taxon>Actinomycetota</taxon>
        <taxon>Actinomycetes</taxon>
        <taxon>Micrococcales</taxon>
        <taxon>Rarobacteraceae</taxon>
        <taxon>Rarobacter</taxon>
    </lineage>
</organism>
<keyword evidence="2" id="KW-1185">Reference proteome</keyword>
<reference evidence="1 2" key="1">
    <citation type="submission" date="2019-06" db="EMBL/GenBank/DDBJ databases">
        <title>Sequencing the genomes of 1000 actinobacteria strains.</title>
        <authorList>
            <person name="Klenk H.-P."/>
        </authorList>
    </citation>
    <scope>NUCLEOTIDE SEQUENCE [LARGE SCALE GENOMIC DNA]</scope>
    <source>
        <strain evidence="1 2">DSM 4813</strain>
    </source>
</reference>
<gene>
    <name evidence="1" type="ORF">FB461_2380</name>
</gene>
<dbReference type="NCBIfam" id="TIGR04088">
    <property type="entry name" value="cognate_SipW"/>
    <property type="match status" value="1"/>
</dbReference>
<dbReference type="Proteomes" id="UP000315389">
    <property type="component" value="Unassembled WGS sequence"/>
</dbReference>
<name>A0A542Z8I2_RARFA</name>
<evidence type="ECO:0000313" key="1">
    <source>
        <dbReference type="EMBL" id="TQL56657.1"/>
    </source>
</evidence>
<dbReference type="InterPro" id="IPR024006">
    <property type="entry name" value="Alt_signal_exp_actinobact"/>
</dbReference>
<dbReference type="InterPro" id="IPR023833">
    <property type="entry name" value="Signal_pept_SipW-depend-type"/>
</dbReference>
<dbReference type="AlphaFoldDB" id="A0A542Z8I2"/>